<feature type="compositionally biased region" description="Polar residues" evidence="1">
    <location>
        <begin position="70"/>
        <end position="81"/>
    </location>
</feature>
<dbReference type="Proteomes" id="UP000243052">
    <property type="component" value="Chromosome v"/>
</dbReference>
<name>A0A109UZ87_9SACH</name>
<accession>A0A109UZ87</accession>
<dbReference type="RefSeq" id="XP_017987994.1">
    <property type="nucleotide sequence ID" value="XM_018132725.1"/>
</dbReference>
<feature type="region of interest" description="Disordered" evidence="1">
    <location>
        <begin position="589"/>
        <end position="641"/>
    </location>
</feature>
<dbReference type="OrthoDB" id="4067613at2759"/>
<dbReference type="EMBL" id="CP014245">
    <property type="protein sequence ID" value="AMD20998.1"/>
    <property type="molecule type" value="Genomic_DNA"/>
</dbReference>
<evidence type="ECO:0000313" key="3">
    <source>
        <dbReference type="Proteomes" id="UP000243052"/>
    </source>
</evidence>
<evidence type="ECO:0000256" key="1">
    <source>
        <dbReference type="SAM" id="MobiDB-lite"/>
    </source>
</evidence>
<evidence type="ECO:0000313" key="2">
    <source>
        <dbReference type="EMBL" id="AMD20998.1"/>
    </source>
</evidence>
<feature type="compositionally biased region" description="Polar residues" evidence="1">
    <location>
        <begin position="117"/>
        <end position="148"/>
    </location>
</feature>
<keyword evidence="3" id="KW-1185">Reference proteome</keyword>
<sequence length="641" mass="71096">MSDENRKRFLAFDFNENNNVGGSAFVGLSTEQVRKCDERSPSRNSESIIDADSLFLADAIDTINNPSIYSNAGETDVTNGSIRDATGLSDSRSFSSLERSFRSLLKPASVAPPEIYRSNQNGKSDILSQDRSNTISDSSTRRSNTNDGSLLGHSRQRSEVDELVEHLDQYISATGDDSKLEDISATQPENDPVPVDDDDDFFYEKNEHGEFISPISVIAPLIVTGGDDDYDFPIDFSESSQSRERSLTADKLNEQTGNGELSSRCRSKNNSLVDLSVDTSKFHSESMPALLNTRVSPYPIYDGSFDDTSSAPKNFRVVNDNRGRFYLNDTATEDEESIGQTKESILYEFATSDGNASKASSFQERNFLGNLPNPNLQLQESSKTGDILRTASDTVDRMSGKSSTEKAQLDKNVRLVSSYVEELKLKYFPTSNSLQPPPNLPLSLKTKNTADQQQSIKVRIRTSSKQIGIKHGRAKQKLLSLETANEAELPTNLERADHTKEFQEMLHRERGVGDSQPMFYETSGFEGYDSDDLLAPLRESKQGGGSRASMLLKRTDTITSYFTKTQERLANNDCYPDRFQNALQHTESRLTLHSTGVPSGRPTDIDSESEDAVQRDSVDYTSYRNQYGTGLKVANPDSNSG</sequence>
<feature type="compositionally biased region" description="Polar residues" evidence="1">
    <location>
        <begin position="619"/>
        <end position="628"/>
    </location>
</feature>
<protein>
    <submittedName>
        <fullName evidence="2">HEL283Cp</fullName>
    </submittedName>
</protein>
<dbReference type="AlphaFoldDB" id="A0A109UZ87"/>
<feature type="compositionally biased region" description="Basic and acidic residues" evidence="1">
    <location>
        <begin position="241"/>
        <end position="253"/>
    </location>
</feature>
<feature type="region of interest" description="Disordered" evidence="1">
    <location>
        <begin position="70"/>
        <end position="89"/>
    </location>
</feature>
<proteinExistence type="predicted"/>
<organism evidence="2 3">
    <name type="scientific">Eremothecium sinecaudum</name>
    <dbReference type="NCBI Taxonomy" id="45286"/>
    <lineage>
        <taxon>Eukaryota</taxon>
        <taxon>Fungi</taxon>
        <taxon>Dikarya</taxon>
        <taxon>Ascomycota</taxon>
        <taxon>Saccharomycotina</taxon>
        <taxon>Saccharomycetes</taxon>
        <taxon>Saccharomycetales</taxon>
        <taxon>Saccharomycetaceae</taxon>
        <taxon>Eremothecium</taxon>
    </lineage>
</organism>
<feature type="region of interest" description="Disordered" evidence="1">
    <location>
        <begin position="112"/>
        <end position="156"/>
    </location>
</feature>
<feature type="region of interest" description="Disordered" evidence="1">
    <location>
        <begin position="174"/>
        <end position="195"/>
    </location>
</feature>
<gene>
    <name evidence="2" type="ORF">AW171_hschr52928</name>
</gene>
<feature type="region of interest" description="Disordered" evidence="1">
    <location>
        <begin position="235"/>
        <end position="265"/>
    </location>
</feature>
<reference evidence="2 3" key="1">
    <citation type="submission" date="2016-01" db="EMBL/GenBank/DDBJ databases">
        <title>Genome sequence of the yeast Holleya sinecauda.</title>
        <authorList>
            <person name="Dietrich F.S."/>
        </authorList>
    </citation>
    <scope>NUCLEOTIDE SEQUENCE [LARGE SCALE GENOMIC DNA]</scope>
    <source>
        <strain evidence="2 3">ATCC 58844</strain>
    </source>
</reference>
<dbReference type="GeneID" id="28724271"/>